<dbReference type="GO" id="GO:0007165">
    <property type="term" value="P:signal transduction"/>
    <property type="evidence" value="ECO:0007669"/>
    <property type="project" value="InterPro"/>
</dbReference>
<reference evidence="3" key="2">
    <citation type="submission" date="2022-03" db="EMBL/GenBank/DDBJ databases">
        <title>Draft title - Genomic analysis of global carrot germplasm unveils the trajectory of domestication and the origin of high carotenoid orange carrot.</title>
        <authorList>
            <person name="Iorizzo M."/>
            <person name="Ellison S."/>
            <person name="Senalik D."/>
            <person name="Macko-Podgorni A."/>
            <person name="Grzebelus D."/>
            <person name="Bostan H."/>
            <person name="Rolling W."/>
            <person name="Curaba J."/>
            <person name="Simon P."/>
        </authorList>
    </citation>
    <scope>NUCLEOTIDE SEQUENCE</scope>
    <source>
        <tissue evidence="3">Leaf</tissue>
    </source>
</reference>
<organism evidence="3 4">
    <name type="scientific">Daucus carota subsp. sativus</name>
    <name type="common">Carrot</name>
    <dbReference type="NCBI Taxonomy" id="79200"/>
    <lineage>
        <taxon>Eukaryota</taxon>
        <taxon>Viridiplantae</taxon>
        <taxon>Streptophyta</taxon>
        <taxon>Embryophyta</taxon>
        <taxon>Tracheophyta</taxon>
        <taxon>Spermatophyta</taxon>
        <taxon>Magnoliopsida</taxon>
        <taxon>eudicotyledons</taxon>
        <taxon>Gunneridae</taxon>
        <taxon>Pentapetalae</taxon>
        <taxon>asterids</taxon>
        <taxon>campanulids</taxon>
        <taxon>Apiales</taxon>
        <taxon>Apiaceae</taxon>
        <taxon>Apioideae</taxon>
        <taxon>Scandiceae</taxon>
        <taxon>Daucinae</taxon>
        <taxon>Daucus</taxon>
        <taxon>Daucus sect. Daucus</taxon>
    </lineage>
</organism>
<dbReference type="PANTHER" id="PTHR32009">
    <property type="entry name" value="TMV RESISTANCE PROTEIN N-LIKE"/>
    <property type="match status" value="1"/>
</dbReference>
<evidence type="ECO:0000313" key="4">
    <source>
        <dbReference type="Proteomes" id="UP000077755"/>
    </source>
</evidence>
<dbReference type="SUPFAM" id="SSF52200">
    <property type="entry name" value="Toll/Interleukin receptor TIR domain"/>
    <property type="match status" value="1"/>
</dbReference>
<reference evidence="3" key="1">
    <citation type="journal article" date="2016" name="Nat. Genet.">
        <title>A high-quality carrot genome assembly provides new insights into carotenoid accumulation and asterid genome evolution.</title>
        <authorList>
            <person name="Iorizzo M."/>
            <person name="Ellison S."/>
            <person name="Senalik D."/>
            <person name="Zeng P."/>
            <person name="Satapoomin P."/>
            <person name="Huang J."/>
            <person name="Bowman M."/>
            <person name="Iovene M."/>
            <person name="Sanseverino W."/>
            <person name="Cavagnaro P."/>
            <person name="Yildiz M."/>
            <person name="Macko-Podgorni A."/>
            <person name="Moranska E."/>
            <person name="Grzebelus E."/>
            <person name="Grzebelus D."/>
            <person name="Ashrafi H."/>
            <person name="Zheng Z."/>
            <person name="Cheng S."/>
            <person name="Spooner D."/>
            <person name="Van Deynze A."/>
            <person name="Simon P."/>
        </authorList>
    </citation>
    <scope>NUCLEOTIDE SEQUENCE</scope>
    <source>
        <tissue evidence="3">Leaf</tissue>
    </source>
</reference>
<accession>A0AAF0WYH6</accession>
<sequence>MAKEASFCHVFLSFKGETRNNFTCFLHEALKAQGFVAFMDKNDIHVGDEVDLTIKEGIRNSMSAIIVFSQNYAYSTWCLDELVLILERKKNSRYFIMPIFYEVEIRDIRHQLGNYGVALEKHSVRHSHKVEKWREALAEVGNIFGEHVQGLQSTFIQNTVNLFREKLAAKFPECRLPTVRSTELQGSSSSSFLRRGPSDDKVILYTTSVNNGLGANGLVKANLVSGNVVFEERNCSKEPKYLIELQELVGNDKVRFPMVVVNGKDLCGEEEVEGLEDFQGMAKLKATLNILYAGQMQMESISNYMKTTSSILGWDEKRF</sequence>
<dbReference type="PROSITE" id="PS51354">
    <property type="entry name" value="GLUTAREDOXIN_2"/>
    <property type="match status" value="1"/>
</dbReference>
<dbReference type="PANTHER" id="PTHR32009:SF106">
    <property type="entry name" value="TIR DOMAIN-CONTAINING PROTEIN"/>
    <property type="match status" value="1"/>
</dbReference>
<dbReference type="Pfam" id="PF01582">
    <property type="entry name" value="TIR"/>
    <property type="match status" value="1"/>
</dbReference>
<protein>
    <recommendedName>
        <fullName evidence="2">TIR domain-containing protein</fullName>
    </recommendedName>
</protein>
<keyword evidence="1" id="KW-0520">NAD</keyword>
<dbReference type="AlphaFoldDB" id="A0AAF0WYH6"/>
<name>A0AAF0WYH6_DAUCS</name>
<dbReference type="SUPFAM" id="SSF52833">
    <property type="entry name" value="Thioredoxin-like"/>
    <property type="match status" value="1"/>
</dbReference>
<feature type="domain" description="TIR" evidence="2">
    <location>
        <begin position="6"/>
        <end position="167"/>
    </location>
</feature>
<keyword evidence="4" id="KW-1185">Reference proteome</keyword>
<proteinExistence type="predicted"/>
<gene>
    <name evidence="3" type="ORF">DCAR_0416196</name>
</gene>
<dbReference type="Proteomes" id="UP000077755">
    <property type="component" value="Chromosome 4"/>
</dbReference>
<dbReference type="InterPro" id="IPR035897">
    <property type="entry name" value="Toll_tir_struct_dom_sf"/>
</dbReference>
<dbReference type="Gene3D" id="3.40.50.10140">
    <property type="entry name" value="Toll/interleukin-1 receptor homology (TIR) domain"/>
    <property type="match status" value="1"/>
</dbReference>
<evidence type="ECO:0000256" key="1">
    <source>
        <dbReference type="ARBA" id="ARBA00023027"/>
    </source>
</evidence>
<dbReference type="InterPro" id="IPR000157">
    <property type="entry name" value="TIR_dom"/>
</dbReference>
<dbReference type="PROSITE" id="PS50104">
    <property type="entry name" value="TIR"/>
    <property type="match status" value="1"/>
</dbReference>
<dbReference type="InterPro" id="IPR036249">
    <property type="entry name" value="Thioredoxin-like_sf"/>
</dbReference>
<evidence type="ECO:0000313" key="3">
    <source>
        <dbReference type="EMBL" id="WOG96858.1"/>
    </source>
</evidence>
<dbReference type="KEGG" id="dcr:108216646"/>
<evidence type="ECO:0000259" key="2">
    <source>
        <dbReference type="PROSITE" id="PS50104"/>
    </source>
</evidence>
<dbReference type="EMBL" id="CP093346">
    <property type="protein sequence ID" value="WOG96858.1"/>
    <property type="molecule type" value="Genomic_DNA"/>
</dbReference>
<dbReference type="SMART" id="SM00255">
    <property type="entry name" value="TIR"/>
    <property type="match status" value="1"/>
</dbReference>